<protein>
    <recommendedName>
        <fullName evidence="3">Coenzyme Q-binding protein COQ10 START domain-containing protein</fullName>
    </recommendedName>
</protein>
<dbReference type="Pfam" id="PF10604">
    <property type="entry name" value="Polyketide_cyc2"/>
    <property type="match status" value="1"/>
</dbReference>
<dbReference type="InterPro" id="IPR023393">
    <property type="entry name" value="START-like_dom_sf"/>
</dbReference>
<dbReference type="SUPFAM" id="SSF55961">
    <property type="entry name" value="Bet v1-like"/>
    <property type="match status" value="1"/>
</dbReference>
<dbReference type="CDD" id="cd07812">
    <property type="entry name" value="SRPBCC"/>
    <property type="match status" value="1"/>
</dbReference>
<dbReference type="AlphaFoldDB" id="A0A1G2PUK6"/>
<dbReference type="Proteomes" id="UP000176951">
    <property type="component" value="Unassembled WGS sequence"/>
</dbReference>
<dbReference type="EMBL" id="MHSW01000015">
    <property type="protein sequence ID" value="OHA51983.1"/>
    <property type="molecule type" value="Genomic_DNA"/>
</dbReference>
<gene>
    <name evidence="1" type="ORF">A3A97_02635</name>
</gene>
<organism evidence="1 2">
    <name type="scientific">Candidatus Terrybacteria bacterium RIFCSPLOWO2_01_FULL_40_23</name>
    <dbReference type="NCBI Taxonomy" id="1802366"/>
    <lineage>
        <taxon>Bacteria</taxon>
        <taxon>Candidatus Terryibacteriota</taxon>
    </lineage>
</organism>
<evidence type="ECO:0000313" key="1">
    <source>
        <dbReference type="EMBL" id="OHA51983.1"/>
    </source>
</evidence>
<accession>A0A1G2PUK6</accession>
<comment type="caution">
    <text evidence="1">The sequence shown here is derived from an EMBL/GenBank/DDBJ whole genome shotgun (WGS) entry which is preliminary data.</text>
</comment>
<dbReference type="Gene3D" id="3.30.530.20">
    <property type="match status" value="1"/>
</dbReference>
<dbReference type="InterPro" id="IPR019587">
    <property type="entry name" value="Polyketide_cyclase/dehydratase"/>
</dbReference>
<evidence type="ECO:0008006" key="3">
    <source>
        <dbReference type="Google" id="ProtNLM"/>
    </source>
</evidence>
<reference evidence="1 2" key="1">
    <citation type="journal article" date="2016" name="Nat. Commun.">
        <title>Thousands of microbial genomes shed light on interconnected biogeochemical processes in an aquifer system.</title>
        <authorList>
            <person name="Anantharaman K."/>
            <person name="Brown C.T."/>
            <person name="Hug L.A."/>
            <person name="Sharon I."/>
            <person name="Castelle C.J."/>
            <person name="Probst A.J."/>
            <person name="Thomas B.C."/>
            <person name="Singh A."/>
            <person name="Wilkins M.J."/>
            <person name="Karaoz U."/>
            <person name="Brodie E.L."/>
            <person name="Williams K.H."/>
            <person name="Hubbard S.S."/>
            <person name="Banfield J.F."/>
        </authorList>
    </citation>
    <scope>NUCLEOTIDE SEQUENCE [LARGE SCALE GENOMIC DNA]</scope>
</reference>
<name>A0A1G2PUK6_9BACT</name>
<proteinExistence type="predicted"/>
<sequence>MQNYNKSILIPATPENIFAYIDDHARFSAHMSKSSWMMGGESMDVTADEGRGQEVGSHIRLKGKIFGISLYLDEVVTQHDPPHLKTWETVGIPKLLVIGNYRMKILIEPKETGALFSVSIDYDLPITNTWLGKLFGKIYAKWCVEQMITGTRKYFNA</sequence>
<evidence type="ECO:0000313" key="2">
    <source>
        <dbReference type="Proteomes" id="UP000176951"/>
    </source>
</evidence>